<evidence type="ECO:0000313" key="1">
    <source>
        <dbReference type="EMBL" id="GGQ50605.1"/>
    </source>
</evidence>
<keyword evidence="2" id="KW-1185">Reference proteome</keyword>
<comment type="caution">
    <text evidence="1">The sequence shown here is derived from an EMBL/GenBank/DDBJ whole genome shotgun (WGS) entry which is preliminary data.</text>
</comment>
<dbReference type="EMBL" id="BMQK01000003">
    <property type="protein sequence ID" value="GGQ50605.1"/>
    <property type="molecule type" value="Genomic_DNA"/>
</dbReference>
<dbReference type="AlphaFoldDB" id="A0A918EQK0"/>
<accession>A0A918EQK0</accession>
<sequence>MGNPRGMNEPNVPPNSRALDVHLDLLRVSMSPEEYELLLGLVAPVLRAIEEEDPAPVGFGLDDEESEGVPDNIRDEAALVVATAVTGRLDNQLIQLDVEGCGQVRIVTDAATASDPERCRDIADCIRDRYRQDEELRGIAEASGIPTDL</sequence>
<reference evidence="1" key="2">
    <citation type="submission" date="2020-09" db="EMBL/GenBank/DDBJ databases">
        <authorList>
            <person name="Sun Q."/>
            <person name="Ohkuma M."/>
        </authorList>
    </citation>
    <scope>NUCLEOTIDE SEQUENCE</scope>
    <source>
        <strain evidence="1">JCM 3131</strain>
    </source>
</reference>
<protein>
    <submittedName>
        <fullName evidence="1">Uncharacterized protein</fullName>
    </submittedName>
</protein>
<evidence type="ECO:0000313" key="2">
    <source>
        <dbReference type="Proteomes" id="UP000620156"/>
    </source>
</evidence>
<gene>
    <name evidence="1" type="ORF">GCM10010145_19570</name>
</gene>
<organism evidence="1 2">
    <name type="scientific">Streptomyces ruber</name>
    <dbReference type="NCBI Taxonomy" id="83378"/>
    <lineage>
        <taxon>Bacteria</taxon>
        <taxon>Bacillati</taxon>
        <taxon>Actinomycetota</taxon>
        <taxon>Actinomycetes</taxon>
        <taxon>Kitasatosporales</taxon>
        <taxon>Streptomycetaceae</taxon>
        <taxon>Streptomyces</taxon>
    </lineage>
</organism>
<dbReference type="Proteomes" id="UP000620156">
    <property type="component" value="Unassembled WGS sequence"/>
</dbReference>
<proteinExistence type="predicted"/>
<reference evidence="1" key="1">
    <citation type="journal article" date="2014" name="Int. J. Syst. Evol. Microbiol.">
        <title>Complete genome sequence of Corynebacterium casei LMG S-19264T (=DSM 44701T), isolated from a smear-ripened cheese.</title>
        <authorList>
            <consortium name="US DOE Joint Genome Institute (JGI-PGF)"/>
            <person name="Walter F."/>
            <person name="Albersmeier A."/>
            <person name="Kalinowski J."/>
            <person name="Ruckert C."/>
        </authorList>
    </citation>
    <scope>NUCLEOTIDE SEQUENCE</scope>
    <source>
        <strain evidence="1">JCM 3131</strain>
    </source>
</reference>
<name>A0A918EQK0_9ACTN</name>